<comment type="caution">
    <text evidence="3">The sequence shown here is derived from an EMBL/GenBank/DDBJ whole genome shotgun (WGS) entry which is preliminary data.</text>
</comment>
<feature type="region of interest" description="Disordered" evidence="1">
    <location>
        <begin position="201"/>
        <end position="251"/>
    </location>
</feature>
<reference evidence="3" key="1">
    <citation type="submission" date="2023-05" db="EMBL/GenBank/DDBJ databases">
        <title>[olsenella] sp. nov., isolated from a pig farm feces dump.</title>
        <authorList>
            <person name="Chang Y.-H."/>
        </authorList>
    </citation>
    <scope>NUCLEOTIDE SEQUENCE</scope>
    <source>
        <strain evidence="3">YH-ols2217</strain>
    </source>
</reference>
<dbReference type="Proteomes" id="UP001431693">
    <property type="component" value="Unassembled WGS sequence"/>
</dbReference>
<evidence type="ECO:0000256" key="1">
    <source>
        <dbReference type="SAM" id="MobiDB-lite"/>
    </source>
</evidence>
<evidence type="ECO:0000313" key="3">
    <source>
        <dbReference type="EMBL" id="MDJ1129994.1"/>
    </source>
</evidence>
<keyword evidence="4" id="KW-1185">Reference proteome</keyword>
<protein>
    <recommendedName>
        <fullName evidence="5">Alkaline shock family protein YloU</fullName>
    </recommendedName>
</protein>
<evidence type="ECO:0000313" key="4">
    <source>
        <dbReference type="Proteomes" id="UP001431693"/>
    </source>
</evidence>
<gene>
    <name evidence="3" type="ORF">QJ043_07870</name>
</gene>
<dbReference type="RefSeq" id="WP_283713122.1">
    <property type="nucleotide sequence ID" value="NZ_JASJEW010000002.1"/>
</dbReference>
<accession>A0ABT6ZLR9</accession>
<evidence type="ECO:0000256" key="2">
    <source>
        <dbReference type="SAM" id="Phobius"/>
    </source>
</evidence>
<feature type="compositionally biased region" description="Polar residues" evidence="1">
    <location>
        <begin position="240"/>
        <end position="251"/>
    </location>
</feature>
<keyword evidence="2" id="KW-1133">Transmembrane helix</keyword>
<feature type="transmembrane region" description="Helical" evidence="2">
    <location>
        <begin position="45"/>
        <end position="67"/>
    </location>
</feature>
<name>A0ABT6ZLR9_9ACTN</name>
<organism evidence="3 4">
    <name type="scientific">Kribbibacterium absianum</name>
    <dbReference type="NCBI Taxonomy" id="3044210"/>
    <lineage>
        <taxon>Bacteria</taxon>
        <taxon>Bacillati</taxon>
        <taxon>Actinomycetota</taxon>
        <taxon>Coriobacteriia</taxon>
        <taxon>Coriobacteriales</taxon>
        <taxon>Kribbibacteriaceae</taxon>
        <taxon>Kribbibacterium</taxon>
    </lineage>
</organism>
<evidence type="ECO:0008006" key="5">
    <source>
        <dbReference type="Google" id="ProtNLM"/>
    </source>
</evidence>
<proteinExistence type="predicted"/>
<dbReference type="EMBL" id="JASJEX010000003">
    <property type="protein sequence ID" value="MDJ1129994.1"/>
    <property type="molecule type" value="Genomic_DNA"/>
</dbReference>
<keyword evidence="2" id="KW-0472">Membrane</keyword>
<keyword evidence="2" id="KW-0812">Transmembrane</keyword>
<sequence>MSGFKRFCMIAFALLGALVLGALLLPWTGPWATWATGMFALDWFLYLVEGFALCAFVGFVCVFVTGVRSRGQHDVKVEVGDGATVTIARSAIASQATYLVEEDGTCIATKVNVKSHHDRVDVSIQVEPYESLDVRAEAAKLEKRLRSGLTVLVGDRLGDLTLRFLEPRKTGDITPGADVREDKDGAYTPTVVHEADRELRHATGQQPEAAADYGVSVPLDKPVAPVSPDSTGPVSVHVEPSSTSPTTGKEA</sequence>